<reference evidence="2 3" key="1">
    <citation type="journal article" date="2012" name="Science">
        <title>The Paleozoic origin of enzymatic lignin decomposition reconstructed from 31 fungal genomes.</title>
        <authorList>
            <person name="Floudas D."/>
            <person name="Binder M."/>
            <person name="Riley R."/>
            <person name="Barry K."/>
            <person name="Blanchette R.A."/>
            <person name="Henrissat B."/>
            <person name="Martinez A.T."/>
            <person name="Otillar R."/>
            <person name="Spatafora J.W."/>
            <person name="Yadav J.S."/>
            <person name="Aerts A."/>
            <person name="Benoit I."/>
            <person name="Boyd A."/>
            <person name="Carlson A."/>
            <person name="Copeland A."/>
            <person name="Coutinho P.M."/>
            <person name="de Vries R.P."/>
            <person name="Ferreira P."/>
            <person name="Findley K."/>
            <person name="Foster B."/>
            <person name="Gaskell J."/>
            <person name="Glotzer D."/>
            <person name="Gorecki P."/>
            <person name="Heitman J."/>
            <person name="Hesse C."/>
            <person name="Hori C."/>
            <person name="Igarashi K."/>
            <person name="Jurgens J.A."/>
            <person name="Kallen N."/>
            <person name="Kersten P."/>
            <person name="Kohler A."/>
            <person name="Kuees U."/>
            <person name="Kumar T.K.A."/>
            <person name="Kuo A."/>
            <person name="LaButti K."/>
            <person name="Larrondo L.F."/>
            <person name="Lindquist E."/>
            <person name="Ling A."/>
            <person name="Lombard V."/>
            <person name="Lucas S."/>
            <person name="Lundell T."/>
            <person name="Martin R."/>
            <person name="McLaughlin D.J."/>
            <person name="Morgenstern I."/>
            <person name="Morin E."/>
            <person name="Murat C."/>
            <person name="Nagy L.G."/>
            <person name="Nolan M."/>
            <person name="Ohm R.A."/>
            <person name="Patyshakuliyeva A."/>
            <person name="Rokas A."/>
            <person name="Ruiz-Duenas F.J."/>
            <person name="Sabat G."/>
            <person name="Salamov A."/>
            <person name="Samejima M."/>
            <person name="Schmutz J."/>
            <person name="Slot J.C."/>
            <person name="St John F."/>
            <person name="Stenlid J."/>
            <person name="Sun H."/>
            <person name="Sun S."/>
            <person name="Syed K."/>
            <person name="Tsang A."/>
            <person name="Wiebenga A."/>
            <person name="Young D."/>
            <person name="Pisabarro A."/>
            <person name="Eastwood D.C."/>
            <person name="Martin F."/>
            <person name="Cullen D."/>
            <person name="Grigoriev I.V."/>
            <person name="Hibbett D.S."/>
        </authorList>
    </citation>
    <scope>NUCLEOTIDE SEQUENCE [LARGE SCALE GENOMIC DNA]</scope>
    <source>
        <strain evidence="2 3">MD-104</strain>
    </source>
</reference>
<gene>
    <name evidence="2" type="ORF">WOLCODRAFT_155155</name>
</gene>
<feature type="compositionally biased region" description="Basic and acidic residues" evidence="1">
    <location>
        <begin position="16"/>
        <end position="40"/>
    </location>
</feature>
<organism evidence="2 3">
    <name type="scientific">Wolfiporia cocos (strain MD-104)</name>
    <name type="common">Brown rot fungus</name>
    <dbReference type="NCBI Taxonomy" id="742152"/>
    <lineage>
        <taxon>Eukaryota</taxon>
        <taxon>Fungi</taxon>
        <taxon>Dikarya</taxon>
        <taxon>Basidiomycota</taxon>
        <taxon>Agaricomycotina</taxon>
        <taxon>Agaricomycetes</taxon>
        <taxon>Polyporales</taxon>
        <taxon>Phaeolaceae</taxon>
        <taxon>Wolfiporia</taxon>
    </lineage>
</organism>
<name>A0A2H3K4Q5_WOLCO</name>
<feature type="region of interest" description="Disordered" evidence="1">
    <location>
        <begin position="1"/>
        <end position="52"/>
    </location>
</feature>
<feature type="compositionally biased region" description="Polar residues" evidence="1">
    <location>
        <begin position="1"/>
        <end position="10"/>
    </location>
</feature>
<protein>
    <submittedName>
        <fullName evidence="2">Uncharacterized protein</fullName>
    </submittedName>
</protein>
<keyword evidence="3" id="KW-1185">Reference proteome</keyword>
<sequence length="80" mass="8847">MNQHFPTGTYTGPDGEGAKELEKPRKLSEAPNSRSHERRQAGPVPTFRRNCHNDLKFGSRQTTAALYCPPGTLLRCGGFC</sequence>
<evidence type="ECO:0000313" key="2">
    <source>
        <dbReference type="EMBL" id="PCH45148.1"/>
    </source>
</evidence>
<accession>A0A2H3K4Q5</accession>
<dbReference type="EMBL" id="KB468168">
    <property type="protein sequence ID" value="PCH45148.1"/>
    <property type="molecule type" value="Genomic_DNA"/>
</dbReference>
<evidence type="ECO:0000313" key="3">
    <source>
        <dbReference type="Proteomes" id="UP000218811"/>
    </source>
</evidence>
<evidence type="ECO:0000256" key="1">
    <source>
        <dbReference type="SAM" id="MobiDB-lite"/>
    </source>
</evidence>
<dbReference type="AlphaFoldDB" id="A0A2H3K4Q5"/>
<dbReference type="Proteomes" id="UP000218811">
    <property type="component" value="Unassembled WGS sequence"/>
</dbReference>
<proteinExistence type="predicted"/>